<dbReference type="PANTHER" id="PTHR42837:SF2">
    <property type="entry name" value="MEMBRANE METALLOPROTEASE ARASP2, CHLOROPLASTIC-RELATED"/>
    <property type="match status" value="1"/>
</dbReference>
<keyword evidence="11" id="KW-0479">Metal-binding</keyword>
<feature type="transmembrane region" description="Helical" evidence="11">
    <location>
        <begin position="392"/>
        <end position="418"/>
    </location>
</feature>
<comment type="subcellular location">
    <subcellularLocation>
        <location evidence="2">Membrane</location>
        <topology evidence="2">Multi-pass membrane protein</topology>
    </subcellularLocation>
</comment>
<evidence type="ECO:0000256" key="8">
    <source>
        <dbReference type="ARBA" id="ARBA00022989"/>
    </source>
</evidence>
<evidence type="ECO:0000256" key="5">
    <source>
        <dbReference type="ARBA" id="ARBA00022692"/>
    </source>
</evidence>
<evidence type="ECO:0000256" key="3">
    <source>
        <dbReference type="ARBA" id="ARBA00007931"/>
    </source>
</evidence>
<accession>A0A9D2UGY3</accession>
<dbReference type="AlphaFoldDB" id="A0A9D2UGY3"/>
<dbReference type="EMBL" id="DWUP01000012">
    <property type="protein sequence ID" value="HJD52245.1"/>
    <property type="molecule type" value="Genomic_DNA"/>
</dbReference>
<evidence type="ECO:0000256" key="9">
    <source>
        <dbReference type="ARBA" id="ARBA00023049"/>
    </source>
</evidence>
<feature type="transmembrane region" description="Helical" evidence="11">
    <location>
        <begin position="6"/>
        <end position="29"/>
    </location>
</feature>
<protein>
    <recommendedName>
        <fullName evidence="11">Zinc metalloprotease</fullName>
        <ecNumber evidence="11">3.4.24.-</ecNumber>
    </recommendedName>
</protein>
<keyword evidence="8 11" id="KW-1133">Transmembrane helix</keyword>
<dbReference type="GO" id="GO:0046872">
    <property type="term" value="F:metal ion binding"/>
    <property type="evidence" value="ECO:0007669"/>
    <property type="project" value="UniProtKB-KW"/>
</dbReference>
<evidence type="ECO:0000313" key="13">
    <source>
        <dbReference type="EMBL" id="HJD52245.1"/>
    </source>
</evidence>
<keyword evidence="9 11" id="KW-0482">Metalloprotease</keyword>
<evidence type="ECO:0000259" key="12">
    <source>
        <dbReference type="Pfam" id="PF02163"/>
    </source>
</evidence>
<dbReference type="GO" id="GO:0004222">
    <property type="term" value="F:metalloendopeptidase activity"/>
    <property type="evidence" value="ECO:0007669"/>
    <property type="project" value="InterPro"/>
</dbReference>
<evidence type="ECO:0000256" key="1">
    <source>
        <dbReference type="ARBA" id="ARBA00001947"/>
    </source>
</evidence>
<dbReference type="InterPro" id="IPR008915">
    <property type="entry name" value="Peptidase_M50"/>
</dbReference>
<keyword evidence="5 11" id="KW-0812">Transmembrane</keyword>
<organism evidence="13 14">
    <name type="scientific">Candidatus Avibacteroides avistercoris</name>
    <dbReference type="NCBI Taxonomy" id="2840690"/>
    <lineage>
        <taxon>Bacteria</taxon>
        <taxon>Pseudomonadati</taxon>
        <taxon>Bacteroidota</taxon>
        <taxon>Bacteroidia</taxon>
        <taxon>Bacteroidales</taxon>
        <taxon>Bacteroidaceae</taxon>
        <taxon>Bacteroidaceae incertae sedis</taxon>
        <taxon>Candidatus Avibacteroides</taxon>
    </lineage>
</organism>
<gene>
    <name evidence="13" type="primary">rseP</name>
    <name evidence="13" type="ORF">IAA93_00735</name>
</gene>
<evidence type="ECO:0000256" key="6">
    <source>
        <dbReference type="ARBA" id="ARBA00022801"/>
    </source>
</evidence>
<evidence type="ECO:0000256" key="7">
    <source>
        <dbReference type="ARBA" id="ARBA00022833"/>
    </source>
</evidence>
<dbReference type="GO" id="GO:0016020">
    <property type="term" value="C:membrane"/>
    <property type="evidence" value="ECO:0007669"/>
    <property type="project" value="UniProtKB-SubCell"/>
</dbReference>
<evidence type="ECO:0000256" key="10">
    <source>
        <dbReference type="ARBA" id="ARBA00023136"/>
    </source>
</evidence>
<evidence type="ECO:0000313" key="14">
    <source>
        <dbReference type="Proteomes" id="UP000787625"/>
    </source>
</evidence>
<dbReference type="Gene3D" id="2.30.42.10">
    <property type="match status" value="1"/>
</dbReference>
<reference evidence="13" key="2">
    <citation type="submission" date="2021-04" db="EMBL/GenBank/DDBJ databases">
        <authorList>
            <person name="Gilroy R."/>
        </authorList>
    </citation>
    <scope>NUCLEOTIDE SEQUENCE</scope>
    <source>
        <strain evidence="13">MalCec1-1739</strain>
    </source>
</reference>
<dbReference type="Proteomes" id="UP000787625">
    <property type="component" value="Unassembled WGS sequence"/>
</dbReference>
<feature type="transmembrane region" description="Helical" evidence="11">
    <location>
        <begin position="108"/>
        <end position="133"/>
    </location>
</feature>
<dbReference type="EC" id="3.4.24.-" evidence="11"/>
<dbReference type="PANTHER" id="PTHR42837">
    <property type="entry name" value="REGULATOR OF SIGMA-E PROTEASE RSEP"/>
    <property type="match status" value="1"/>
</dbReference>
<dbReference type="SUPFAM" id="SSF50156">
    <property type="entry name" value="PDZ domain-like"/>
    <property type="match status" value="1"/>
</dbReference>
<comment type="similarity">
    <text evidence="3 11">Belongs to the peptidase M50B family.</text>
</comment>
<proteinExistence type="inferred from homology"/>
<keyword evidence="7 11" id="KW-0862">Zinc</keyword>
<keyword evidence="4" id="KW-0645">Protease</keyword>
<reference evidence="13" key="1">
    <citation type="journal article" date="2021" name="PeerJ">
        <title>Extensive microbial diversity within the chicken gut microbiome revealed by metagenomics and culture.</title>
        <authorList>
            <person name="Gilroy R."/>
            <person name="Ravi A."/>
            <person name="Getino M."/>
            <person name="Pursley I."/>
            <person name="Horton D.L."/>
            <person name="Alikhan N.F."/>
            <person name="Baker D."/>
            <person name="Gharbi K."/>
            <person name="Hall N."/>
            <person name="Watson M."/>
            <person name="Adriaenssens E.M."/>
            <person name="Foster-Nyarko E."/>
            <person name="Jarju S."/>
            <person name="Secka A."/>
            <person name="Antonio M."/>
            <person name="Oren A."/>
            <person name="Chaudhuri R.R."/>
            <person name="La Ragione R."/>
            <person name="Hildebrand F."/>
            <person name="Pallen M.J."/>
        </authorList>
    </citation>
    <scope>NUCLEOTIDE SEQUENCE</scope>
    <source>
        <strain evidence="13">MalCec1-1739</strain>
    </source>
</reference>
<keyword evidence="10 11" id="KW-0472">Membrane</keyword>
<feature type="transmembrane region" description="Helical" evidence="11">
    <location>
        <begin position="430"/>
        <end position="451"/>
    </location>
</feature>
<comment type="caution">
    <text evidence="13">The sequence shown here is derived from an EMBL/GenBank/DDBJ whole genome shotgun (WGS) entry which is preliminary data.</text>
</comment>
<keyword evidence="6 11" id="KW-0378">Hydrolase</keyword>
<dbReference type="Pfam" id="PF02163">
    <property type="entry name" value="Peptidase_M50"/>
    <property type="match status" value="1"/>
</dbReference>
<dbReference type="InterPro" id="IPR004387">
    <property type="entry name" value="Pept_M50_Zn"/>
</dbReference>
<dbReference type="NCBIfam" id="TIGR00054">
    <property type="entry name" value="RIP metalloprotease RseP"/>
    <property type="match status" value="1"/>
</dbReference>
<dbReference type="InterPro" id="IPR036034">
    <property type="entry name" value="PDZ_sf"/>
</dbReference>
<sequence length="458" mass="51160">METIAIRILQLVMSLSLLIVVHEFGHFLFAKLFKVRVEKFCLFFDPWLTLLKFPKRPREGQTQYCLGWLPLGGYVKIAGMIDESLDREQMARPPQPWEFRTKPAWQRLLIMVGGVVFNFLLAIVIYIMILFTWGETRLVATTPELGLDFSPTALSIGFCNGDKLLEADGKPIADEATSLFVPRRNGYYRNVDLLRTVANARVVKVERDGHYAYIHISEEMGQRLIMDSVYFASYRYPVIIDSLIAGPAKDAGLADGDHITALAGIPTAAVSDLRHTLDSIHGTANAGDTITVAYTRAGVGHLARLAPDTLGRIGIIMADAGKFMKMDTTGYSLLSSIPGGTILGVNTLKSYVSDFKYVFTKEGAKSLGGFGTIASIFPELWDWQRFWEMTAFLSVILAFMNILPIPALDGGHVLFLLYEMITRRKPSDKFLEMAQVVGMILLLILLVWANFNDVLRLF</sequence>
<name>A0A9D2UGY3_9BACT</name>
<feature type="domain" description="Peptidase M50" evidence="12">
    <location>
        <begin position="12"/>
        <end position="445"/>
    </location>
</feature>
<evidence type="ECO:0000256" key="2">
    <source>
        <dbReference type="ARBA" id="ARBA00004141"/>
    </source>
</evidence>
<dbReference type="CDD" id="cd06163">
    <property type="entry name" value="S2P-M50_PDZ_RseP-like"/>
    <property type="match status" value="1"/>
</dbReference>
<evidence type="ECO:0000256" key="4">
    <source>
        <dbReference type="ARBA" id="ARBA00022670"/>
    </source>
</evidence>
<comment type="cofactor">
    <cofactor evidence="1 11">
        <name>Zn(2+)</name>
        <dbReference type="ChEBI" id="CHEBI:29105"/>
    </cofactor>
</comment>
<dbReference type="GO" id="GO:0006508">
    <property type="term" value="P:proteolysis"/>
    <property type="evidence" value="ECO:0007669"/>
    <property type="project" value="UniProtKB-KW"/>
</dbReference>
<evidence type="ECO:0000256" key="11">
    <source>
        <dbReference type="RuleBase" id="RU362031"/>
    </source>
</evidence>